<protein>
    <submittedName>
        <fullName evidence="1">Uncharacterized protein</fullName>
    </submittedName>
</protein>
<name>A0ABN7AM81_9HEMI</name>
<accession>A0ABN7AM81</accession>
<evidence type="ECO:0000313" key="1">
    <source>
        <dbReference type="EMBL" id="BES93351.1"/>
    </source>
</evidence>
<proteinExistence type="predicted"/>
<dbReference type="EMBL" id="AP028912">
    <property type="protein sequence ID" value="BES93351.1"/>
    <property type="molecule type" value="Genomic_DNA"/>
</dbReference>
<reference evidence="1 2" key="1">
    <citation type="submission" date="2023-09" db="EMBL/GenBank/DDBJ databases">
        <title>Nesidiocoris tenuis whole genome shotgun sequence.</title>
        <authorList>
            <person name="Shibata T."/>
            <person name="Shimoda M."/>
            <person name="Kobayashi T."/>
            <person name="Uehara T."/>
        </authorList>
    </citation>
    <scope>NUCLEOTIDE SEQUENCE [LARGE SCALE GENOMIC DNA]</scope>
    <source>
        <strain evidence="1 2">Japan</strain>
    </source>
</reference>
<sequence length="92" mass="10540">MSYIDVRGNLGGSFTQVRGLSRQDLEFISTFLGRGPKSEDSQEVSFHVPVVGVLNELELRLGYQVQACTNTTKSHTRFPDVVMWTMYRPDRW</sequence>
<gene>
    <name evidence="1" type="ORF">NTJ_06159</name>
</gene>
<organism evidence="1 2">
    <name type="scientific">Nesidiocoris tenuis</name>
    <dbReference type="NCBI Taxonomy" id="355587"/>
    <lineage>
        <taxon>Eukaryota</taxon>
        <taxon>Metazoa</taxon>
        <taxon>Ecdysozoa</taxon>
        <taxon>Arthropoda</taxon>
        <taxon>Hexapoda</taxon>
        <taxon>Insecta</taxon>
        <taxon>Pterygota</taxon>
        <taxon>Neoptera</taxon>
        <taxon>Paraneoptera</taxon>
        <taxon>Hemiptera</taxon>
        <taxon>Heteroptera</taxon>
        <taxon>Panheteroptera</taxon>
        <taxon>Cimicomorpha</taxon>
        <taxon>Miridae</taxon>
        <taxon>Dicyphina</taxon>
        <taxon>Nesidiocoris</taxon>
    </lineage>
</organism>
<keyword evidence="2" id="KW-1185">Reference proteome</keyword>
<evidence type="ECO:0000313" key="2">
    <source>
        <dbReference type="Proteomes" id="UP001307889"/>
    </source>
</evidence>
<dbReference type="Proteomes" id="UP001307889">
    <property type="component" value="Chromosome 4"/>
</dbReference>